<feature type="domain" description="Carrier" evidence="4">
    <location>
        <begin position="47"/>
        <end position="122"/>
    </location>
</feature>
<dbReference type="PROSITE" id="PS50075">
    <property type="entry name" value="CARRIER"/>
    <property type="match status" value="1"/>
</dbReference>
<protein>
    <submittedName>
        <fullName evidence="5">Phosphopantetheine-binding protein</fullName>
    </submittedName>
</protein>
<dbReference type="InterPro" id="IPR009081">
    <property type="entry name" value="PP-bd_ACP"/>
</dbReference>
<gene>
    <name evidence="5" type="ORF">AAH991_32755</name>
</gene>
<dbReference type="SMART" id="SM00823">
    <property type="entry name" value="PKS_PP"/>
    <property type="match status" value="1"/>
</dbReference>
<organism evidence="5 6">
    <name type="scientific">Microbispora maris</name>
    <dbReference type="NCBI Taxonomy" id="3144104"/>
    <lineage>
        <taxon>Bacteria</taxon>
        <taxon>Bacillati</taxon>
        <taxon>Actinomycetota</taxon>
        <taxon>Actinomycetes</taxon>
        <taxon>Streptosporangiales</taxon>
        <taxon>Streptosporangiaceae</taxon>
        <taxon>Microbispora</taxon>
    </lineage>
</organism>
<dbReference type="SUPFAM" id="SSF47336">
    <property type="entry name" value="ACP-like"/>
    <property type="match status" value="1"/>
</dbReference>
<reference evidence="5 6" key="1">
    <citation type="submission" date="2024-05" db="EMBL/GenBank/DDBJ databases">
        <title>Microbispora sp.ZYX-F-249.</title>
        <authorList>
            <person name="Xie H."/>
        </authorList>
    </citation>
    <scope>NUCLEOTIDE SEQUENCE [LARGE SCALE GENOMIC DNA]</scope>
    <source>
        <strain evidence="5 6">ZYX-F-249</strain>
    </source>
</reference>
<feature type="chain" id="PRO_5046749247" evidence="3">
    <location>
        <begin position="20"/>
        <end position="130"/>
    </location>
</feature>
<accession>A0ABV0AXC0</accession>
<dbReference type="Proteomes" id="UP001447516">
    <property type="component" value="Unassembled WGS sequence"/>
</dbReference>
<dbReference type="EMBL" id="JBDJAW010000040">
    <property type="protein sequence ID" value="MEN3539920.1"/>
    <property type="molecule type" value="Genomic_DNA"/>
</dbReference>
<keyword evidence="2" id="KW-0597">Phosphoprotein</keyword>
<evidence type="ECO:0000256" key="1">
    <source>
        <dbReference type="ARBA" id="ARBA00022450"/>
    </source>
</evidence>
<evidence type="ECO:0000313" key="6">
    <source>
        <dbReference type="Proteomes" id="UP001447516"/>
    </source>
</evidence>
<dbReference type="InterPro" id="IPR020806">
    <property type="entry name" value="PKS_PP-bd"/>
</dbReference>
<keyword evidence="3" id="KW-0732">Signal</keyword>
<name>A0ABV0AXC0_9ACTN</name>
<dbReference type="RefSeq" id="WP_346229794.1">
    <property type="nucleotide sequence ID" value="NZ_JBDJAW010000040.1"/>
</dbReference>
<dbReference type="InterPro" id="IPR036736">
    <property type="entry name" value="ACP-like_sf"/>
</dbReference>
<evidence type="ECO:0000256" key="3">
    <source>
        <dbReference type="SAM" id="SignalP"/>
    </source>
</evidence>
<keyword evidence="1" id="KW-0596">Phosphopantetheine</keyword>
<evidence type="ECO:0000256" key="2">
    <source>
        <dbReference type="ARBA" id="ARBA00022553"/>
    </source>
</evidence>
<proteinExistence type="predicted"/>
<evidence type="ECO:0000259" key="4">
    <source>
        <dbReference type="PROSITE" id="PS50075"/>
    </source>
</evidence>
<comment type="caution">
    <text evidence="5">The sequence shown here is derived from an EMBL/GenBank/DDBJ whole genome shotgun (WGS) entry which is preliminary data.</text>
</comment>
<sequence>MRLFFRRRSLMCLPSLACASGLDVVPAPPPSPAFADELPLADPFRAAAVFAVESRVAEIWRSVLRVGEGEEDATFADLGGDAMAALRIAGRVRRELGLRVEPGAVAEHQDLRSFVRHVLTGGARAVPAGL</sequence>
<keyword evidence="6" id="KW-1185">Reference proteome</keyword>
<feature type="signal peptide" evidence="3">
    <location>
        <begin position="1"/>
        <end position="19"/>
    </location>
</feature>
<dbReference type="Gene3D" id="1.10.1200.10">
    <property type="entry name" value="ACP-like"/>
    <property type="match status" value="1"/>
</dbReference>
<evidence type="ECO:0000313" key="5">
    <source>
        <dbReference type="EMBL" id="MEN3539920.1"/>
    </source>
</evidence>
<dbReference type="Pfam" id="PF00550">
    <property type="entry name" value="PP-binding"/>
    <property type="match status" value="1"/>
</dbReference>